<keyword evidence="3" id="KW-1185">Reference proteome</keyword>
<proteinExistence type="predicted"/>
<name>A0ABP7X5L7_9ACTN</name>
<reference evidence="3" key="1">
    <citation type="journal article" date="2019" name="Int. J. Syst. Evol. Microbiol.">
        <title>The Global Catalogue of Microorganisms (GCM) 10K type strain sequencing project: providing services to taxonomists for standard genome sequencing and annotation.</title>
        <authorList>
            <consortium name="The Broad Institute Genomics Platform"/>
            <consortium name="The Broad Institute Genome Sequencing Center for Infectious Disease"/>
            <person name="Wu L."/>
            <person name="Ma J."/>
        </authorList>
    </citation>
    <scope>NUCLEOTIDE SEQUENCE [LARGE SCALE GENOMIC DNA]</scope>
    <source>
        <strain evidence="3">JCM 16702</strain>
    </source>
</reference>
<accession>A0ABP7X5L7</accession>
<feature type="domain" description="N-acetyltransferase" evidence="1">
    <location>
        <begin position="20"/>
        <end position="172"/>
    </location>
</feature>
<sequence length="174" mass="19690">MTQLAMASPSFAGLASVDDVRIRPYGAHDEQRLLRMSQRLSRRSLYHRFFAGTPHLPDNYVRSLRTLDHWDREAIVAVLDGELIGTAEYVRDATRPCDADLAVLVADSWQRHGLARILVTCLGDLALRRRITAFRADLLLENREALAALRTMWPTARPTWDGTSARFHLPLTPS</sequence>
<organism evidence="2 3">
    <name type="scientific">Actinomadura miaoliensis</name>
    <dbReference type="NCBI Taxonomy" id="430685"/>
    <lineage>
        <taxon>Bacteria</taxon>
        <taxon>Bacillati</taxon>
        <taxon>Actinomycetota</taxon>
        <taxon>Actinomycetes</taxon>
        <taxon>Streptosporangiales</taxon>
        <taxon>Thermomonosporaceae</taxon>
        <taxon>Actinomadura</taxon>
    </lineage>
</organism>
<dbReference type="Pfam" id="PF00583">
    <property type="entry name" value="Acetyltransf_1"/>
    <property type="match status" value="1"/>
</dbReference>
<dbReference type="RefSeq" id="WP_344958803.1">
    <property type="nucleotide sequence ID" value="NZ_BAAAZG010000080.1"/>
</dbReference>
<dbReference type="CDD" id="cd04301">
    <property type="entry name" value="NAT_SF"/>
    <property type="match status" value="1"/>
</dbReference>
<evidence type="ECO:0000313" key="3">
    <source>
        <dbReference type="Proteomes" id="UP001500683"/>
    </source>
</evidence>
<comment type="caution">
    <text evidence="2">The sequence shown here is derived from an EMBL/GenBank/DDBJ whole genome shotgun (WGS) entry which is preliminary data.</text>
</comment>
<protein>
    <recommendedName>
        <fullName evidence="1">N-acetyltransferase domain-containing protein</fullName>
    </recommendedName>
</protein>
<evidence type="ECO:0000259" key="1">
    <source>
        <dbReference type="PROSITE" id="PS51186"/>
    </source>
</evidence>
<dbReference type="InterPro" id="IPR000182">
    <property type="entry name" value="GNAT_dom"/>
</dbReference>
<dbReference type="PROSITE" id="PS51186">
    <property type="entry name" value="GNAT"/>
    <property type="match status" value="1"/>
</dbReference>
<dbReference type="Proteomes" id="UP001500683">
    <property type="component" value="Unassembled WGS sequence"/>
</dbReference>
<dbReference type="Gene3D" id="3.40.630.30">
    <property type="match status" value="1"/>
</dbReference>
<gene>
    <name evidence="2" type="ORF">GCM10022214_83770</name>
</gene>
<dbReference type="InterPro" id="IPR016181">
    <property type="entry name" value="Acyl_CoA_acyltransferase"/>
</dbReference>
<evidence type="ECO:0000313" key="2">
    <source>
        <dbReference type="EMBL" id="GAA4104530.1"/>
    </source>
</evidence>
<dbReference type="SUPFAM" id="SSF55729">
    <property type="entry name" value="Acyl-CoA N-acyltransferases (Nat)"/>
    <property type="match status" value="1"/>
</dbReference>
<dbReference type="EMBL" id="BAAAZG010000080">
    <property type="protein sequence ID" value="GAA4104530.1"/>
    <property type="molecule type" value="Genomic_DNA"/>
</dbReference>